<evidence type="ECO:0008006" key="3">
    <source>
        <dbReference type="Google" id="ProtNLM"/>
    </source>
</evidence>
<name>A0A127QKS9_9BURK</name>
<organism evidence="1 2">
    <name type="scientific">Collimonas arenae</name>
    <dbReference type="NCBI Taxonomy" id="279058"/>
    <lineage>
        <taxon>Bacteria</taxon>
        <taxon>Pseudomonadati</taxon>
        <taxon>Pseudomonadota</taxon>
        <taxon>Betaproteobacteria</taxon>
        <taxon>Burkholderiales</taxon>
        <taxon>Oxalobacteraceae</taxon>
        <taxon>Collimonas</taxon>
    </lineage>
</organism>
<reference evidence="1 2" key="1">
    <citation type="submission" date="2015-11" db="EMBL/GenBank/DDBJ databases">
        <title>Exploring the genomic traits of fungus-feeding bacterial genus Collimonas.</title>
        <authorList>
            <person name="Song C."/>
            <person name="Schmidt R."/>
            <person name="de Jager V."/>
            <person name="Krzyzanowska D."/>
            <person name="Jongedijk E."/>
            <person name="Cankar K."/>
            <person name="Beekwilder J."/>
            <person name="van Veen A."/>
            <person name="de Boer W."/>
            <person name="van Veen J.A."/>
            <person name="Garbeva P."/>
        </authorList>
    </citation>
    <scope>NUCLEOTIDE SEQUENCE [LARGE SCALE GENOMIC DNA]</scope>
    <source>
        <strain evidence="1 2">Ter282</strain>
    </source>
</reference>
<dbReference type="Proteomes" id="UP000071778">
    <property type="component" value="Chromosome"/>
</dbReference>
<sequence>MAAVVVMTGCSVMAPQYSASIDNVQKLKDSGDYSAKVGAFTSKPGQGNVNPISLRGSSMNSPYQSSYAKYVEEAIKQELSLANKMAPNANAEVSGTLLKNDLDSSGFSTGTGDIEARFVVKKQGQILYDQVKSAHHEWPSSFAGAVAIPRAIQEYPNLVQKLLASLYADPAFLSALK</sequence>
<dbReference type="AlphaFoldDB" id="A0A127QKS9"/>
<accession>A0A127QKS9</accession>
<evidence type="ECO:0000313" key="1">
    <source>
        <dbReference type="EMBL" id="AMP10405.1"/>
    </source>
</evidence>
<gene>
    <name evidence="1" type="ORF">CAter282_2675</name>
</gene>
<keyword evidence="2" id="KW-1185">Reference proteome</keyword>
<dbReference type="PATRIC" id="fig|279058.18.peg.2634"/>
<dbReference type="EMBL" id="CP013235">
    <property type="protein sequence ID" value="AMP10405.1"/>
    <property type="molecule type" value="Genomic_DNA"/>
</dbReference>
<protein>
    <recommendedName>
        <fullName evidence="3">Lipoprotein</fullName>
    </recommendedName>
</protein>
<proteinExistence type="predicted"/>
<evidence type="ECO:0000313" key="2">
    <source>
        <dbReference type="Proteomes" id="UP000071778"/>
    </source>
</evidence>